<sequence length="94" mass="10949">MVSGVVEEERQVPRRRRRTRLLPRCGSAASLWHSKLNCCSRLDKIKEVACKILFLASLEPGKRNFRTRFVMPNGRYRGGKVIYIDTENTLYVFC</sequence>
<accession>A0A1I7WAF1</accession>
<proteinExistence type="predicted"/>
<evidence type="ECO:0000313" key="2">
    <source>
        <dbReference type="WBParaSite" id="Hba_01668"/>
    </source>
</evidence>
<keyword evidence="1" id="KW-1185">Reference proteome</keyword>
<dbReference type="AlphaFoldDB" id="A0A1I7WAF1"/>
<protein>
    <submittedName>
        <fullName evidence="2">Uncharacterized protein</fullName>
    </submittedName>
</protein>
<dbReference type="WBParaSite" id="Hba_01668">
    <property type="protein sequence ID" value="Hba_01668"/>
    <property type="gene ID" value="Hba_01668"/>
</dbReference>
<name>A0A1I7WAF1_HETBA</name>
<dbReference type="Proteomes" id="UP000095283">
    <property type="component" value="Unplaced"/>
</dbReference>
<organism evidence="1 2">
    <name type="scientific">Heterorhabditis bacteriophora</name>
    <name type="common">Entomopathogenic nematode worm</name>
    <dbReference type="NCBI Taxonomy" id="37862"/>
    <lineage>
        <taxon>Eukaryota</taxon>
        <taxon>Metazoa</taxon>
        <taxon>Ecdysozoa</taxon>
        <taxon>Nematoda</taxon>
        <taxon>Chromadorea</taxon>
        <taxon>Rhabditida</taxon>
        <taxon>Rhabditina</taxon>
        <taxon>Rhabditomorpha</taxon>
        <taxon>Strongyloidea</taxon>
        <taxon>Heterorhabditidae</taxon>
        <taxon>Heterorhabditis</taxon>
    </lineage>
</organism>
<reference evidence="2" key="1">
    <citation type="submission" date="2016-11" db="UniProtKB">
        <authorList>
            <consortium name="WormBaseParasite"/>
        </authorList>
    </citation>
    <scope>IDENTIFICATION</scope>
</reference>
<evidence type="ECO:0000313" key="1">
    <source>
        <dbReference type="Proteomes" id="UP000095283"/>
    </source>
</evidence>